<organism evidence="1 2">
    <name type="scientific">Parascaris equorum</name>
    <name type="common">Equine roundworm</name>
    <dbReference type="NCBI Taxonomy" id="6256"/>
    <lineage>
        <taxon>Eukaryota</taxon>
        <taxon>Metazoa</taxon>
        <taxon>Ecdysozoa</taxon>
        <taxon>Nematoda</taxon>
        <taxon>Chromadorea</taxon>
        <taxon>Rhabditida</taxon>
        <taxon>Spirurina</taxon>
        <taxon>Ascaridomorpha</taxon>
        <taxon>Ascaridoidea</taxon>
        <taxon>Ascarididae</taxon>
        <taxon>Parascaris</taxon>
    </lineage>
</organism>
<proteinExistence type="predicted"/>
<keyword evidence="1" id="KW-1185">Reference proteome</keyword>
<accession>A0A914RGA6</accession>
<evidence type="ECO:0000313" key="1">
    <source>
        <dbReference type="Proteomes" id="UP000887564"/>
    </source>
</evidence>
<dbReference type="Proteomes" id="UP000887564">
    <property type="component" value="Unplaced"/>
</dbReference>
<dbReference type="WBParaSite" id="PEQ_0000535001-mRNA-1">
    <property type="protein sequence ID" value="PEQ_0000535001-mRNA-1"/>
    <property type="gene ID" value="PEQ_0000535001"/>
</dbReference>
<name>A0A914RGA6_PAREQ</name>
<dbReference type="AlphaFoldDB" id="A0A914RGA6"/>
<reference evidence="2" key="1">
    <citation type="submission" date="2022-11" db="UniProtKB">
        <authorList>
            <consortium name="WormBaseParasite"/>
        </authorList>
    </citation>
    <scope>IDENTIFICATION</scope>
</reference>
<sequence length="40" mass="4741">MHVKIPMEYKVLLTILNKMYLQHPVLSIYITASECIKQHL</sequence>
<evidence type="ECO:0000313" key="2">
    <source>
        <dbReference type="WBParaSite" id="PEQ_0000535001-mRNA-1"/>
    </source>
</evidence>
<protein>
    <submittedName>
        <fullName evidence="2">Uncharacterized protein</fullName>
    </submittedName>
</protein>